<dbReference type="OrthoDB" id="7872036at2"/>
<proteinExistence type="predicted"/>
<dbReference type="EMBL" id="CP013002">
    <property type="protein sequence ID" value="ALL13170.1"/>
    <property type="molecule type" value="Genomic_DNA"/>
</dbReference>
<dbReference type="Proteomes" id="UP000056905">
    <property type="component" value="Chromosome"/>
</dbReference>
<dbReference type="AlphaFoldDB" id="A0A0N7JHE5"/>
<protein>
    <submittedName>
        <fullName evidence="1">Uncharacterized protein</fullName>
    </submittedName>
</protein>
<gene>
    <name evidence="1" type="ORF">AQ619_07280</name>
</gene>
<organism evidence="1 2">
    <name type="scientific">Caulobacter henricii</name>
    <dbReference type="NCBI Taxonomy" id="69395"/>
    <lineage>
        <taxon>Bacteria</taxon>
        <taxon>Pseudomonadati</taxon>
        <taxon>Pseudomonadota</taxon>
        <taxon>Alphaproteobacteria</taxon>
        <taxon>Caulobacterales</taxon>
        <taxon>Caulobacteraceae</taxon>
        <taxon>Caulobacter</taxon>
    </lineage>
</organism>
<name>A0A0N7JHE5_9CAUL</name>
<keyword evidence="2" id="KW-1185">Reference proteome</keyword>
<evidence type="ECO:0000313" key="1">
    <source>
        <dbReference type="EMBL" id="ALL13170.1"/>
    </source>
</evidence>
<dbReference type="KEGG" id="chq:AQ619_07280"/>
<accession>A0A0N7JHE5</accession>
<evidence type="ECO:0000313" key="2">
    <source>
        <dbReference type="Proteomes" id="UP000056905"/>
    </source>
</evidence>
<reference evidence="1 2" key="1">
    <citation type="submission" date="2015-10" db="EMBL/GenBank/DDBJ databases">
        <title>Conservation of the essential genome among Caulobacter and Brevundimonas species.</title>
        <authorList>
            <person name="Scott D."/>
            <person name="Ely B."/>
        </authorList>
    </citation>
    <scope>NUCLEOTIDE SEQUENCE [LARGE SCALE GENOMIC DNA]</scope>
    <source>
        <strain evidence="1 2">CB4</strain>
    </source>
</reference>
<sequence>MEDHGKIARLEGAARSLYKEAQFKRSTSLTVFDRLEALVVRHGADDSRMLLSDVMARLPPGPKPWGSVLLQAYLGELDGVLGSMCPTGLTLKRLTLDRSLAKRLIAGDIDLARPVWGRLGSRATLKQAEDALGLYPRDIKLAQRAGLLVDLGSGTLWCSVYVFADRYIATRELSALVSVDPQDISTEAAKLGLRRAAPSIGAWERRAAIDAFGVKASTRLRHLWPLARRELWWPRGY</sequence>